<dbReference type="GO" id="GO:0050518">
    <property type="term" value="F:2-C-methyl-D-erythritol 4-phosphate cytidylyltransferase activity"/>
    <property type="evidence" value="ECO:0007669"/>
    <property type="project" value="UniProtKB-UniRule"/>
</dbReference>
<evidence type="ECO:0000256" key="1">
    <source>
        <dbReference type="ARBA" id="ARBA00001282"/>
    </source>
</evidence>
<evidence type="ECO:0000313" key="8">
    <source>
        <dbReference type="EMBL" id="MBG6085203.1"/>
    </source>
</evidence>
<evidence type="ECO:0000313" key="9">
    <source>
        <dbReference type="Proteomes" id="UP000625033"/>
    </source>
</evidence>
<dbReference type="GO" id="GO:0019288">
    <property type="term" value="P:isopentenyl diphosphate biosynthetic process, methylerythritol 4-phosphate pathway"/>
    <property type="evidence" value="ECO:0007669"/>
    <property type="project" value="UniProtKB-UniRule"/>
</dbReference>
<accession>A0A931GFA8</accession>
<evidence type="ECO:0000256" key="7">
    <source>
        <dbReference type="HAMAP-Rule" id="MF_00108"/>
    </source>
</evidence>
<comment type="pathway">
    <text evidence="2 7">Isoprenoid biosynthesis; isopentenyl diphosphate biosynthesis via DXP pathway; isopentenyl diphosphate from 1-deoxy-D-xylulose 5-phosphate: step 2/6.</text>
</comment>
<feature type="site" description="Positions MEP for the nucleophilic attack" evidence="7">
    <location>
        <position position="226"/>
    </location>
</feature>
<feature type="site" description="Positions MEP for the nucleophilic attack" evidence="7">
    <location>
        <position position="166"/>
    </location>
</feature>
<comment type="function">
    <text evidence="7">Catalyzes the formation of 4-diphosphocytidyl-2-C-methyl-D-erythritol from CTP and 2-C-methyl-D-erythritol 4-phosphate (MEP).</text>
</comment>
<evidence type="ECO:0000256" key="2">
    <source>
        <dbReference type="ARBA" id="ARBA00004787"/>
    </source>
</evidence>
<keyword evidence="4 7" id="KW-0808">Transferase</keyword>
<evidence type="ECO:0000256" key="6">
    <source>
        <dbReference type="ARBA" id="ARBA00023229"/>
    </source>
</evidence>
<organism evidence="8 9">
    <name type="scientific">Zhihengliuella flava</name>
    <dbReference type="NCBI Taxonomy" id="1285193"/>
    <lineage>
        <taxon>Bacteria</taxon>
        <taxon>Bacillati</taxon>
        <taxon>Actinomycetota</taxon>
        <taxon>Actinomycetes</taxon>
        <taxon>Micrococcales</taxon>
        <taxon>Micrococcaceae</taxon>
        <taxon>Zhihengliuella</taxon>
    </lineage>
</organism>
<proteinExistence type="inferred from homology"/>
<comment type="similarity">
    <text evidence="3 7">Belongs to the IspD/TarI cytidylyltransferase family. IspD subfamily.</text>
</comment>
<dbReference type="InterPro" id="IPR018294">
    <property type="entry name" value="ISPD_synthase_CS"/>
</dbReference>
<dbReference type="InterPro" id="IPR029044">
    <property type="entry name" value="Nucleotide-diphossugar_trans"/>
</dbReference>
<keyword evidence="6 7" id="KW-0414">Isoprene biosynthesis</keyword>
<dbReference type="InterPro" id="IPR034683">
    <property type="entry name" value="IspD/TarI"/>
</dbReference>
<feature type="site" description="Transition state stabilizer" evidence="7">
    <location>
        <position position="31"/>
    </location>
</feature>
<dbReference type="FunFam" id="3.90.550.10:FF:000003">
    <property type="entry name" value="2-C-methyl-D-erythritol 4-phosphate cytidylyltransferase"/>
    <property type="match status" value="1"/>
</dbReference>
<dbReference type="RefSeq" id="WP_331271509.1">
    <property type="nucleotide sequence ID" value="NZ_JADOTZ010000001.1"/>
</dbReference>
<dbReference type="AlphaFoldDB" id="A0A931GFA8"/>
<dbReference type="PANTHER" id="PTHR32125">
    <property type="entry name" value="2-C-METHYL-D-ERYTHRITOL 4-PHOSPHATE CYTIDYLYLTRANSFERASE, CHLOROPLASTIC"/>
    <property type="match status" value="1"/>
</dbReference>
<gene>
    <name evidence="7" type="primary">ispD</name>
    <name evidence="8" type="ORF">IW252_001970</name>
</gene>
<protein>
    <recommendedName>
        <fullName evidence="7">2-C-methyl-D-erythritol 4-phosphate cytidylyltransferase</fullName>
        <ecNumber evidence="7">2.7.7.60</ecNumber>
    </recommendedName>
    <alternativeName>
        <fullName evidence="7">4-diphosphocytidyl-2C-methyl-D-erythritol synthase</fullName>
    </alternativeName>
    <alternativeName>
        <fullName evidence="7">MEP cytidylyltransferase</fullName>
        <shortName evidence="7">MCT</shortName>
    </alternativeName>
</protein>
<dbReference type="EC" id="2.7.7.60" evidence="7"/>
<feature type="site" description="Transition state stabilizer" evidence="7">
    <location>
        <position position="24"/>
    </location>
</feature>
<dbReference type="PANTHER" id="PTHR32125:SF4">
    <property type="entry name" value="2-C-METHYL-D-ERYTHRITOL 4-PHOSPHATE CYTIDYLYLTRANSFERASE, CHLOROPLASTIC"/>
    <property type="match status" value="1"/>
</dbReference>
<dbReference type="NCBIfam" id="TIGR00453">
    <property type="entry name" value="ispD"/>
    <property type="match status" value="1"/>
</dbReference>
<sequence>MKTEPVRVTETVAVIIVAAGSGTRLGRNVPKAAVPVAGRSMLARAVEGAVAALPSARVVVVLPAEHQDLWEECAGWDGVVAVAGGAHRAASVAAGLRAAGEADVVLVHDAARCLTPPSVFESVRRALAAGARAVIPAVAVVDTIKTARPGPDPAIAAEAVGTTPARSGLRAVQTPQGFRRAALVDAHARAGAWPADRLESITDDARLMEELGEDVYLVPGDERALKITTELDLLLAEALLAAEGSSA</sequence>
<dbReference type="Gene3D" id="3.90.550.10">
    <property type="entry name" value="Spore Coat Polysaccharide Biosynthesis Protein SpsA, Chain A"/>
    <property type="match status" value="1"/>
</dbReference>
<dbReference type="Proteomes" id="UP000625033">
    <property type="component" value="Unassembled WGS sequence"/>
</dbReference>
<dbReference type="HAMAP" id="MF_00108">
    <property type="entry name" value="IspD"/>
    <property type="match status" value="1"/>
</dbReference>
<dbReference type="InterPro" id="IPR001228">
    <property type="entry name" value="IspD"/>
</dbReference>
<keyword evidence="9" id="KW-1185">Reference proteome</keyword>
<dbReference type="InterPro" id="IPR050088">
    <property type="entry name" value="IspD/TarI_cytidylyltransf_bact"/>
</dbReference>
<name>A0A931GFA8_9MICC</name>
<keyword evidence="5 7" id="KW-0548">Nucleotidyltransferase</keyword>
<evidence type="ECO:0000256" key="5">
    <source>
        <dbReference type="ARBA" id="ARBA00022695"/>
    </source>
</evidence>
<comment type="catalytic activity">
    <reaction evidence="1 7">
        <text>2-C-methyl-D-erythritol 4-phosphate + CTP + H(+) = 4-CDP-2-C-methyl-D-erythritol + diphosphate</text>
        <dbReference type="Rhea" id="RHEA:13429"/>
        <dbReference type="ChEBI" id="CHEBI:15378"/>
        <dbReference type="ChEBI" id="CHEBI:33019"/>
        <dbReference type="ChEBI" id="CHEBI:37563"/>
        <dbReference type="ChEBI" id="CHEBI:57823"/>
        <dbReference type="ChEBI" id="CHEBI:58262"/>
        <dbReference type="EC" id="2.7.7.60"/>
    </reaction>
</comment>
<dbReference type="EMBL" id="JADOTZ010000001">
    <property type="protein sequence ID" value="MBG6085203.1"/>
    <property type="molecule type" value="Genomic_DNA"/>
</dbReference>
<reference evidence="8" key="1">
    <citation type="submission" date="2020-11" db="EMBL/GenBank/DDBJ databases">
        <title>Sequencing the genomes of 1000 actinobacteria strains.</title>
        <authorList>
            <person name="Klenk H.-P."/>
        </authorList>
    </citation>
    <scope>NUCLEOTIDE SEQUENCE</scope>
    <source>
        <strain evidence="8">DSM 26152</strain>
    </source>
</reference>
<comment type="caution">
    <text evidence="8">The sequence shown here is derived from an EMBL/GenBank/DDBJ whole genome shotgun (WGS) entry which is preliminary data.</text>
</comment>
<dbReference type="CDD" id="cd02516">
    <property type="entry name" value="CDP-ME_synthetase"/>
    <property type="match status" value="1"/>
</dbReference>
<dbReference type="Pfam" id="PF01128">
    <property type="entry name" value="IspD"/>
    <property type="match status" value="1"/>
</dbReference>
<dbReference type="SUPFAM" id="SSF53448">
    <property type="entry name" value="Nucleotide-diphospho-sugar transferases"/>
    <property type="match status" value="1"/>
</dbReference>
<evidence type="ECO:0000256" key="3">
    <source>
        <dbReference type="ARBA" id="ARBA00009789"/>
    </source>
</evidence>
<evidence type="ECO:0000256" key="4">
    <source>
        <dbReference type="ARBA" id="ARBA00022679"/>
    </source>
</evidence>
<dbReference type="PROSITE" id="PS01295">
    <property type="entry name" value="ISPD"/>
    <property type="match status" value="1"/>
</dbReference>